<name>A0ABV7YAD3_9ACTN</name>
<dbReference type="Pfam" id="PF00583">
    <property type="entry name" value="Acetyltransf_1"/>
    <property type="match status" value="1"/>
</dbReference>
<dbReference type="InterPro" id="IPR050832">
    <property type="entry name" value="Bact_Acetyltransf"/>
</dbReference>
<keyword evidence="5" id="KW-1185">Reference proteome</keyword>
<comment type="caution">
    <text evidence="4">The sequence shown here is derived from an EMBL/GenBank/DDBJ whole genome shotgun (WGS) entry which is preliminary data.</text>
</comment>
<sequence>MPTFDLRDYRDTDSASWLECRLLSFFHTEYYDDVVTERPRFDPADYLVAVENDTVVGLMDLELFEADGKATIDVLAVHPRHQRRGIAQALLENGLARLRDRGIRTLDAWTRGDEAANAWYQSAGFVERYRYLHVYKKYDDGDEGFETPTGVKKIIMAFMHAELDQEAQLRERFSRIHACRRYVLDL</sequence>
<keyword evidence="1 4" id="KW-0808">Transferase</keyword>
<proteinExistence type="predicted"/>
<dbReference type="GO" id="GO:0016746">
    <property type="term" value="F:acyltransferase activity"/>
    <property type="evidence" value="ECO:0007669"/>
    <property type="project" value="UniProtKB-KW"/>
</dbReference>
<evidence type="ECO:0000313" key="4">
    <source>
        <dbReference type="EMBL" id="MFC3761517.1"/>
    </source>
</evidence>
<dbReference type="InterPro" id="IPR000182">
    <property type="entry name" value="GNAT_dom"/>
</dbReference>
<keyword evidence="2 4" id="KW-0012">Acyltransferase</keyword>
<evidence type="ECO:0000259" key="3">
    <source>
        <dbReference type="PROSITE" id="PS51186"/>
    </source>
</evidence>
<dbReference type="EC" id="2.3.-.-" evidence="4"/>
<accession>A0ABV7YAD3</accession>
<dbReference type="PANTHER" id="PTHR43877">
    <property type="entry name" value="AMINOALKYLPHOSPHONATE N-ACETYLTRANSFERASE-RELATED-RELATED"/>
    <property type="match status" value="1"/>
</dbReference>
<gene>
    <name evidence="4" type="ORF">ACFOUW_11765</name>
</gene>
<dbReference type="RefSeq" id="WP_205113972.1">
    <property type="nucleotide sequence ID" value="NZ_JAFBCM010000001.1"/>
</dbReference>
<reference evidence="5" key="1">
    <citation type="journal article" date="2019" name="Int. J. Syst. Evol. Microbiol.">
        <title>The Global Catalogue of Microorganisms (GCM) 10K type strain sequencing project: providing services to taxonomists for standard genome sequencing and annotation.</title>
        <authorList>
            <consortium name="The Broad Institute Genomics Platform"/>
            <consortium name="The Broad Institute Genome Sequencing Center for Infectious Disease"/>
            <person name="Wu L."/>
            <person name="Ma J."/>
        </authorList>
    </citation>
    <scope>NUCLEOTIDE SEQUENCE [LARGE SCALE GENOMIC DNA]</scope>
    <source>
        <strain evidence="5">CGMCC 4.7241</strain>
    </source>
</reference>
<dbReference type="EMBL" id="JBHRZH010000009">
    <property type="protein sequence ID" value="MFC3761517.1"/>
    <property type="molecule type" value="Genomic_DNA"/>
</dbReference>
<dbReference type="Gene3D" id="3.40.630.30">
    <property type="match status" value="1"/>
</dbReference>
<feature type="domain" description="N-acetyltransferase" evidence="3">
    <location>
        <begin position="4"/>
        <end position="140"/>
    </location>
</feature>
<dbReference type="PROSITE" id="PS51186">
    <property type="entry name" value="GNAT"/>
    <property type="match status" value="1"/>
</dbReference>
<evidence type="ECO:0000313" key="5">
    <source>
        <dbReference type="Proteomes" id="UP001595699"/>
    </source>
</evidence>
<evidence type="ECO:0000256" key="2">
    <source>
        <dbReference type="ARBA" id="ARBA00023315"/>
    </source>
</evidence>
<dbReference type="Proteomes" id="UP001595699">
    <property type="component" value="Unassembled WGS sequence"/>
</dbReference>
<protein>
    <submittedName>
        <fullName evidence="4">GNAT family N-acetyltransferase</fullName>
        <ecNumber evidence="4">2.3.-.-</ecNumber>
    </submittedName>
</protein>
<dbReference type="CDD" id="cd04301">
    <property type="entry name" value="NAT_SF"/>
    <property type="match status" value="1"/>
</dbReference>
<dbReference type="SUPFAM" id="SSF55729">
    <property type="entry name" value="Acyl-CoA N-acyltransferases (Nat)"/>
    <property type="match status" value="1"/>
</dbReference>
<organism evidence="4 5">
    <name type="scientific">Tenggerimyces flavus</name>
    <dbReference type="NCBI Taxonomy" id="1708749"/>
    <lineage>
        <taxon>Bacteria</taxon>
        <taxon>Bacillati</taxon>
        <taxon>Actinomycetota</taxon>
        <taxon>Actinomycetes</taxon>
        <taxon>Propionibacteriales</taxon>
        <taxon>Nocardioidaceae</taxon>
        <taxon>Tenggerimyces</taxon>
    </lineage>
</organism>
<dbReference type="InterPro" id="IPR016181">
    <property type="entry name" value="Acyl_CoA_acyltransferase"/>
</dbReference>
<evidence type="ECO:0000256" key="1">
    <source>
        <dbReference type="ARBA" id="ARBA00022679"/>
    </source>
</evidence>